<proteinExistence type="predicted"/>
<reference evidence="1" key="1">
    <citation type="submission" date="2020-06" db="EMBL/GenBank/DDBJ databases">
        <title>WGS assembly of Ceratodon purpureus strain R40.</title>
        <authorList>
            <person name="Carey S.B."/>
            <person name="Jenkins J."/>
            <person name="Shu S."/>
            <person name="Lovell J.T."/>
            <person name="Sreedasyam A."/>
            <person name="Maumus F."/>
            <person name="Tiley G.P."/>
            <person name="Fernandez-Pozo N."/>
            <person name="Barry K."/>
            <person name="Chen C."/>
            <person name="Wang M."/>
            <person name="Lipzen A."/>
            <person name="Daum C."/>
            <person name="Saski C.A."/>
            <person name="Payton A.C."/>
            <person name="Mcbreen J.C."/>
            <person name="Conrad R.E."/>
            <person name="Kollar L.M."/>
            <person name="Olsson S."/>
            <person name="Huttunen S."/>
            <person name="Landis J.B."/>
            <person name="Wickett N.J."/>
            <person name="Johnson M.G."/>
            <person name="Rensing S.A."/>
            <person name="Grimwood J."/>
            <person name="Schmutz J."/>
            <person name="Mcdaniel S.F."/>
        </authorList>
    </citation>
    <scope>NUCLEOTIDE SEQUENCE</scope>
    <source>
        <strain evidence="1">R40</strain>
    </source>
</reference>
<evidence type="ECO:0000313" key="2">
    <source>
        <dbReference type="Proteomes" id="UP000822688"/>
    </source>
</evidence>
<dbReference type="Proteomes" id="UP000822688">
    <property type="component" value="Chromosome 5"/>
</dbReference>
<comment type="caution">
    <text evidence="1">The sequence shown here is derived from an EMBL/GenBank/DDBJ whole genome shotgun (WGS) entry which is preliminary data.</text>
</comment>
<evidence type="ECO:0000313" key="1">
    <source>
        <dbReference type="EMBL" id="KAG0576090.1"/>
    </source>
</evidence>
<dbReference type="AlphaFoldDB" id="A0A8T0HY59"/>
<sequence>MLRKCRPRPAHALYTLPITKRMTKPHLGTPQWALSQPFQTQHQSQTIATYTLLLIIVTKIDLLQFRQKKFSYCKFFRPPSQSSSHLISRGSPPTYP</sequence>
<keyword evidence="2" id="KW-1185">Reference proteome</keyword>
<gene>
    <name evidence="1" type="ORF">KC19_5G054800</name>
</gene>
<protein>
    <submittedName>
        <fullName evidence="1">Uncharacterized protein</fullName>
    </submittedName>
</protein>
<name>A0A8T0HY59_CERPU</name>
<organism evidence="1 2">
    <name type="scientific">Ceratodon purpureus</name>
    <name type="common">Fire moss</name>
    <name type="synonym">Dicranum purpureum</name>
    <dbReference type="NCBI Taxonomy" id="3225"/>
    <lineage>
        <taxon>Eukaryota</taxon>
        <taxon>Viridiplantae</taxon>
        <taxon>Streptophyta</taxon>
        <taxon>Embryophyta</taxon>
        <taxon>Bryophyta</taxon>
        <taxon>Bryophytina</taxon>
        <taxon>Bryopsida</taxon>
        <taxon>Dicranidae</taxon>
        <taxon>Pseudoditrichales</taxon>
        <taxon>Ditrichaceae</taxon>
        <taxon>Ceratodon</taxon>
    </lineage>
</organism>
<dbReference type="EMBL" id="CM026425">
    <property type="protein sequence ID" value="KAG0576090.1"/>
    <property type="molecule type" value="Genomic_DNA"/>
</dbReference>
<accession>A0A8T0HY59</accession>